<dbReference type="AlphaFoldDB" id="L0AUV3"/>
<dbReference type="VEuPathDB" id="PiroplasmaDB:BEWA_021730"/>
<dbReference type="InterPro" id="IPR008978">
    <property type="entry name" value="HSP20-like_chaperone"/>
</dbReference>
<evidence type="ECO:0000259" key="1">
    <source>
        <dbReference type="PROSITE" id="PS51203"/>
    </source>
</evidence>
<dbReference type="eggNOG" id="ENOG502S1FM">
    <property type="taxonomic scope" value="Eukaryota"/>
</dbReference>
<name>L0AUV3_THEEQ</name>
<protein>
    <submittedName>
        <fullName evidence="2">Signal peptide-containing protein</fullName>
    </submittedName>
</protein>
<dbReference type="SUPFAM" id="SSF49764">
    <property type="entry name" value="HSP20-like chaperones"/>
    <property type="match status" value="1"/>
</dbReference>
<dbReference type="RefSeq" id="XP_004828991.1">
    <property type="nucleotide sequence ID" value="XM_004828934.1"/>
</dbReference>
<dbReference type="Proteomes" id="UP000031512">
    <property type="component" value="Chromosome 1"/>
</dbReference>
<keyword evidence="3" id="KW-1185">Reference proteome</keyword>
<gene>
    <name evidence="2" type="ORF">BEWA_021730</name>
</gene>
<feature type="domain" description="CS" evidence="1">
    <location>
        <begin position="110"/>
        <end position="210"/>
    </location>
</feature>
<dbReference type="EMBL" id="CP001669">
    <property type="protein sequence ID" value="AFZ79325.1"/>
    <property type="molecule type" value="Genomic_DNA"/>
</dbReference>
<dbReference type="GeneID" id="15807298"/>
<reference evidence="2 3" key="1">
    <citation type="journal article" date="2012" name="BMC Genomics">
        <title>Comparative genomic analysis and phylogenetic position of Theileria equi.</title>
        <authorList>
            <person name="Kappmeyer L.S."/>
            <person name="Thiagarajan M."/>
            <person name="Herndon D.R."/>
            <person name="Ramsay J.D."/>
            <person name="Caler E."/>
            <person name="Djikeng A."/>
            <person name="Gillespie J.J."/>
            <person name="Lau A.O."/>
            <person name="Roalson E.H."/>
            <person name="Silva J.C."/>
            <person name="Silva M.G."/>
            <person name="Suarez C.E."/>
            <person name="Ueti M.W."/>
            <person name="Nene V.M."/>
            <person name="Mealey R.H."/>
            <person name="Knowles D.P."/>
            <person name="Brayton K.A."/>
        </authorList>
    </citation>
    <scope>NUCLEOTIDE SEQUENCE [LARGE SCALE GENOMIC DNA]</scope>
    <source>
        <strain evidence="2 3">WA</strain>
    </source>
</reference>
<dbReference type="PROSITE" id="PS51203">
    <property type="entry name" value="CS"/>
    <property type="match status" value="1"/>
</dbReference>
<organism evidence="2 3">
    <name type="scientific">Theileria equi strain WA</name>
    <dbReference type="NCBI Taxonomy" id="1537102"/>
    <lineage>
        <taxon>Eukaryota</taxon>
        <taxon>Sar</taxon>
        <taxon>Alveolata</taxon>
        <taxon>Apicomplexa</taxon>
        <taxon>Aconoidasida</taxon>
        <taxon>Piroplasmida</taxon>
        <taxon>Theileriidae</taxon>
        <taxon>Theileria</taxon>
    </lineage>
</organism>
<evidence type="ECO:0000313" key="2">
    <source>
        <dbReference type="EMBL" id="AFZ79325.1"/>
    </source>
</evidence>
<dbReference type="KEGG" id="beq:BEWA_021730"/>
<sequence>MFRRVSFIFSLLLVVNSTICIAFFFSLKPAEYTEMEKKVKRTNPKYVPTHSDVETCIMNNWWDLAKKIVILSHEQDIDLSSTVHSTVEKIQRDSKELVNLLNKQYNELDIVNAALQWAESPNEIFLSIKFSARWSSPGALQVENEKLDVNEDKLEYSGIGMHSGKRKKYQVKLHLFGNVIGSHTKVTPVSMGRFSITLKKAVPGVWNYLNKSTEKLPNQQIWWEMKEKYQEECENFEVPGEL</sequence>
<dbReference type="Gene3D" id="2.60.40.790">
    <property type="match status" value="1"/>
</dbReference>
<proteinExistence type="predicted"/>
<accession>L0AUV3</accession>
<dbReference type="InterPro" id="IPR007052">
    <property type="entry name" value="CS_dom"/>
</dbReference>
<dbReference type="OrthoDB" id="1564555at2759"/>
<evidence type="ECO:0000313" key="3">
    <source>
        <dbReference type="Proteomes" id="UP000031512"/>
    </source>
</evidence>